<dbReference type="InterPro" id="IPR006698">
    <property type="entry name" value="UPF0229"/>
</dbReference>
<dbReference type="InterPro" id="IPR014230">
    <property type="entry name" value="Spore_YhbH"/>
</dbReference>
<protein>
    <submittedName>
        <fullName evidence="2">Sporulation protein YhbH</fullName>
    </submittedName>
</protein>
<feature type="region of interest" description="Disordered" evidence="1">
    <location>
        <begin position="75"/>
        <end position="115"/>
    </location>
</feature>
<accession>A0A1Y0IHI8</accession>
<proteinExistence type="predicted"/>
<dbReference type="AlphaFoldDB" id="A0A1Y0IHI8"/>
<dbReference type="Pfam" id="PF04285">
    <property type="entry name" value="DUF444"/>
    <property type="match status" value="2"/>
</dbReference>
<dbReference type="RefSeq" id="WP_087455138.1">
    <property type="nucleotide sequence ID" value="NZ_CP021434.1"/>
</dbReference>
<dbReference type="PANTHER" id="PTHR30510">
    <property type="entry name" value="UPF0229 PROTEIN YEAH"/>
    <property type="match status" value="1"/>
</dbReference>
<dbReference type="EMBL" id="CP021434">
    <property type="protein sequence ID" value="ARU59750.1"/>
    <property type="molecule type" value="Genomic_DNA"/>
</dbReference>
<evidence type="ECO:0000256" key="1">
    <source>
        <dbReference type="SAM" id="MobiDB-lite"/>
    </source>
</evidence>
<reference evidence="3" key="1">
    <citation type="submission" date="2017-05" db="EMBL/GenBank/DDBJ databases">
        <authorList>
            <person name="Sung H."/>
        </authorList>
    </citation>
    <scope>NUCLEOTIDE SEQUENCE [LARGE SCALE GENOMIC DNA]</scope>
    <source>
        <strain evidence="3">AR23208</strain>
    </source>
</reference>
<dbReference type="OrthoDB" id="9788289at2"/>
<evidence type="ECO:0000313" key="2">
    <source>
        <dbReference type="EMBL" id="ARU59750.1"/>
    </source>
</evidence>
<dbReference type="Proteomes" id="UP000195437">
    <property type="component" value="Chromosome"/>
</dbReference>
<gene>
    <name evidence="2" type="ORF">CBW65_00825</name>
</gene>
<name>A0A1Y0IHI8_9BACL</name>
<dbReference type="NCBIfam" id="TIGR02877">
    <property type="entry name" value="spore_yhbH"/>
    <property type="match status" value="1"/>
</dbReference>
<dbReference type="PANTHER" id="PTHR30510:SF2">
    <property type="entry name" value="UPF0229 PROTEIN YEAH"/>
    <property type="match status" value="1"/>
</dbReference>
<sequence length="389" mass="44379">MVHQPNFVVSKDDWSLHRKGYQDQLRHQEKVRDAIKKNLADLVTDESIIMQNGRQIIKVPIRSLDEYKFRYNYNKGQHGGQGDGSSSVGDVLGKDPSGGAQQKGPGKGEGAGEQPGVDYYEAEVSLDEIETMLFKDLELPNLQRKTLDDIKTQDIRFNDIRKKGLSGNIDKRRTLIEAVRRNALSGKQGLHGGIHPDDLRYKTWEEIEVPHSQAVVLAMMDTSGSMGQFEKYIARSFFFWMTRFLRTKYEHVDIQYIAHHTEAKVVTEHEFFTKGESGGTICSSAYNLALDLIHKNYPPDKFNIYPFHFSDGDNLSSDNEKCLRLVKQLMEISNIFGYGEVNQYNRSSTLMSAFKNLTDPKFKNVLIREKSEVYKALTTFFTADVIRAS</sequence>
<dbReference type="KEGG" id="tum:CBW65_00825"/>
<keyword evidence="3" id="KW-1185">Reference proteome</keyword>
<organism evidence="2 3">
    <name type="scientific">Tumebacillus avium</name>
    <dbReference type="NCBI Taxonomy" id="1903704"/>
    <lineage>
        <taxon>Bacteria</taxon>
        <taxon>Bacillati</taxon>
        <taxon>Bacillota</taxon>
        <taxon>Bacilli</taxon>
        <taxon>Bacillales</taxon>
        <taxon>Alicyclobacillaceae</taxon>
        <taxon>Tumebacillus</taxon>
    </lineage>
</organism>
<evidence type="ECO:0000313" key="3">
    <source>
        <dbReference type="Proteomes" id="UP000195437"/>
    </source>
</evidence>